<keyword evidence="1" id="KW-0012">Acyltransferase</keyword>
<protein>
    <submittedName>
        <fullName evidence="1">Glucosamine-phosphate N-acetyltransferase-like protein</fullName>
        <ecNumber evidence="1">2.3.1.4</ecNumber>
    </submittedName>
</protein>
<proteinExistence type="predicted"/>
<name>A0ACC1JHQ8_9FUNG</name>
<sequence length="180" mass="19775">MVFSNSLFDASILGTAATSLVPANHILRPLELTDFRKGYVECLSNLTVVGDISEQMFAESFEEMQRAGGYFVIVIEDQESGRIVASGTLVVEQKFIRMCGRVGHIEDIVVAKGQQGKRFGFTIIKQLRELAHATGCYKSILDCSEENAPFYEKCGLEVKGLQMAVYSPDAPSKKVAKANI</sequence>
<organism evidence="1 2">
    <name type="scientific">Linderina macrospora</name>
    <dbReference type="NCBI Taxonomy" id="4868"/>
    <lineage>
        <taxon>Eukaryota</taxon>
        <taxon>Fungi</taxon>
        <taxon>Fungi incertae sedis</taxon>
        <taxon>Zoopagomycota</taxon>
        <taxon>Kickxellomycotina</taxon>
        <taxon>Kickxellomycetes</taxon>
        <taxon>Kickxellales</taxon>
        <taxon>Kickxellaceae</taxon>
        <taxon>Linderina</taxon>
    </lineage>
</organism>
<evidence type="ECO:0000313" key="2">
    <source>
        <dbReference type="Proteomes" id="UP001150603"/>
    </source>
</evidence>
<comment type="caution">
    <text evidence="1">The sequence shown here is derived from an EMBL/GenBank/DDBJ whole genome shotgun (WGS) entry which is preliminary data.</text>
</comment>
<dbReference type="Proteomes" id="UP001150603">
    <property type="component" value="Unassembled WGS sequence"/>
</dbReference>
<reference evidence="1" key="1">
    <citation type="submission" date="2022-07" db="EMBL/GenBank/DDBJ databases">
        <title>Phylogenomic reconstructions and comparative analyses of Kickxellomycotina fungi.</title>
        <authorList>
            <person name="Reynolds N.K."/>
            <person name="Stajich J.E."/>
            <person name="Barry K."/>
            <person name="Grigoriev I.V."/>
            <person name="Crous P."/>
            <person name="Smith M.E."/>
        </authorList>
    </citation>
    <scope>NUCLEOTIDE SEQUENCE</scope>
    <source>
        <strain evidence="1">NRRL 5244</strain>
    </source>
</reference>
<keyword evidence="2" id="KW-1185">Reference proteome</keyword>
<keyword evidence="1" id="KW-0808">Transferase</keyword>
<dbReference type="EMBL" id="JANBPW010000013">
    <property type="protein sequence ID" value="KAJ1951472.1"/>
    <property type="molecule type" value="Genomic_DNA"/>
</dbReference>
<dbReference type="EC" id="2.3.1.4" evidence="1"/>
<gene>
    <name evidence="1" type="primary">GNA1</name>
    <name evidence="1" type="ORF">FBU59_000137</name>
</gene>
<evidence type="ECO:0000313" key="1">
    <source>
        <dbReference type="EMBL" id="KAJ1951472.1"/>
    </source>
</evidence>
<accession>A0ACC1JHQ8</accession>